<dbReference type="EMBL" id="SNYV01000011">
    <property type="protein sequence ID" value="TDQ79992.1"/>
    <property type="molecule type" value="Genomic_DNA"/>
</dbReference>
<dbReference type="PANTHER" id="PTHR13847:SF201">
    <property type="entry name" value="PUTATIBE OXIDOREDUCTASE"/>
    <property type="match status" value="1"/>
</dbReference>
<comment type="caution">
    <text evidence="2">The sequence shown here is derived from an EMBL/GenBank/DDBJ whole genome shotgun (WGS) entry which is preliminary data.</text>
</comment>
<evidence type="ECO:0000259" key="1">
    <source>
        <dbReference type="Pfam" id="PF01266"/>
    </source>
</evidence>
<proteinExistence type="predicted"/>
<dbReference type="Gene3D" id="3.30.9.10">
    <property type="entry name" value="D-Amino Acid Oxidase, subunit A, domain 2"/>
    <property type="match status" value="1"/>
</dbReference>
<dbReference type="Proteomes" id="UP000295292">
    <property type="component" value="Unassembled WGS sequence"/>
</dbReference>
<dbReference type="InterPro" id="IPR036188">
    <property type="entry name" value="FAD/NAD-bd_sf"/>
</dbReference>
<dbReference type="SUPFAM" id="SSF51905">
    <property type="entry name" value="FAD/NAD(P)-binding domain"/>
    <property type="match status" value="1"/>
</dbReference>
<dbReference type="Pfam" id="PF01266">
    <property type="entry name" value="DAO"/>
    <property type="match status" value="1"/>
</dbReference>
<dbReference type="PANTHER" id="PTHR13847">
    <property type="entry name" value="SARCOSINE DEHYDROGENASE-RELATED"/>
    <property type="match status" value="1"/>
</dbReference>
<name>A0A4R6WMH8_9SPHI</name>
<accession>A0A4R6WMH8</accession>
<sequence>MDLKSPEPFWLIKNGLLDSYPSLKEDIDCEILVVGGGITGALIAHQCIADGYDTVLIDKREIGYGSSSATTSMLQYEIDVPLYKLCELIGAEKAVSSYKACSRAIDQLEDIAKEITSEAGFVRKESLYFAAKRKDVAGLKKELEARAAAGFDVEWISKEDLSQRFGLEKTYGGILSQQGASVDAFCLLHELLAYNHKRGLRVFDRTELKKVRHRKGYSHCAVGTGAKIQAQKVVYCVGYESKSMIKERFVDLLSTYAIVSEVDAEACKPIRNLLVWNTDAPYIYMRCTDDGRVLIGGGDEKFSNPKRRDALLARKAGKLSKSFERLFPKRTFYTDFSWTGTFGETKDGLPYIGTHTSFKEAYFVLGFGGNGITFSVVGMQMLSFWLRGKAHPLQEAFAFGR</sequence>
<evidence type="ECO:0000313" key="2">
    <source>
        <dbReference type="EMBL" id="TDQ79992.1"/>
    </source>
</evidence>
<dbReference type="AlphaFoldDB" id="A0A4R6WMH8"/>
<protein>
    <submittedName>
        <fullName evidence="2">Glycine/D-amino acid oxidase-like deaminating enzyme</fullName>
    </submittedName>
</protein>
<reference evidence="2 3" key="1">
    <citation type="submission" date="2019-03" db="EMBL/GenBank/DDBJ databases">
        <title>Genomic Encyclopedia of Archaeal and Bacterial Type Strains, Phase II (KMG-II): from individual species to whole genera.</title>
        <authorList>
            <person name="Goeker M."/>
        </authorList>
    </citation>
    <scope>NUCLEOTIDE SEQUENCE [LARGE SCALE GENOMIC DNA]</scope>
    <source>
        <strain evidence="2 3">DSM 28353</strain>
    </source>
</reference>
<dbReference type="GO" id="GO:0005737">
    <property type="term" value="C:cytoplasm"/>
    <property type="evidence" value="ECO:0007669"/>
    <property type="project" value="TreeGrafter"/>
</dbReference>
<feature type="domain" description="FAD dependent oxidoreductase" evidence="1">
    <location>
        <begin position="31"/>
        <end position="377"/>
    </location>
</feature>
<dbReference type="Gene3D" id="3.50.50.60">
    <property type="entry name" value="FAD/NAD(P)-binding domain"/>
    <property type="match status" value="1"/>
</dbReference>
<gene>
    <name evidence="2" type="ORF">CLV99_1446</name>
</gene>
<organism evidence="2 3">
    <name type="scientific">Sphingobacterium yanglingense</name>
    <dbReference type="NCBI Taxonomy" id="1437280"/>
    <lineage>
        <taxon>Bacteria</taxon>
        <taxon>Pseudomonadati</taxon>
        <taxon>Bacteroidota</taxon>
        <taxon>Sphingobacteriia</taxon>
        <taxon>Sphingobacteriales</taxon>
        <taxon>Sphingobacteriaceae</taxon>
        <taxon>Sphingobacterium</taxon>
    </lineage>
</organism>
<keyword evidence="3" id="KW-1185">Reference proteome</keyword>
<dbReference type="OrthoDB" id="571248at2"/>
<evidence type="ECO:0000313" key="3">
    <source>
        <dbReference type="Proteomes" id="UP000295292"/>
    </source>
</evidence>
<dbReference type="InterPro" id="IPR006076">
    <property type="entry name" value="FAD-dep_OxRdtase"/>
</dbReference>
<dbReference type="RefSeq" id="WP_133583744.1">
    <property type="nucleotide sequence ID" value="NZ_SNYV01000011.1"/>
</dbReference>